<evidence type="ECO:0000313" key="2">
    <source>
        <dbReference type="EMBL" id="MDX5951466.1"/>
    </source>
</evidence>
<organism evidence="2 3">
    <name type="scientific">Azospirillum brasilense</name>
    <dbReference type="NCBI Taxonomy" id="192"/>
    <lineage>
        <taxon>Bacteria</taxon>
        <taxon>Pseudomonadati</taxon>
        <taxon>Pseudomonadota</taxon>
        <taxon>Alphaproteobacteria</taxon>
        <taxon>Rhodospirillales</taxon>
        <taxon>Azospirillaceae</taxon>
        <taxon>Azospirillum</taxon>
    </lineage>
</organism>
<reference evidence="2 3" key="1">
    <citation type="submission" date="2023-11" db="EMBL/GenBank/DDBJ databases">
        <title>MicrobeMod: A computational toolkit for identifying prokaryotic methylation and restriction-modification with nanopore sequencing.</title>
        <authorList>
            <person name="Crits-Christoph A."/>
            <person name="Kang S.C."/>
            <person name="Lee H."/>
            <person name="Ostrov N."/>
        </authorList>
    </citation>
    <scope>NUCLEOTIDE SEQUENCE [LARGE SCALE GENOMIC DNA]</scope>
    <source>
        <strain evidence="2 3">ATCC 29145</strain>
    </source>
</reference>
<gene>
    <name evidence="2" type="ORF">SIM66_09710</name>
</gene>
<accession>A0ABU4P649</accession>
<dbReference type="RefSeq" id="WP_137165202.1">
    <property type="nucleotide sequence ID" value="NZ_CP012915.1"/>
</dbReference>
<keyword evidence="3" id="KW-1185">Reference proteome</keyword>
<feature type="transmembrane region" description="Helical" evidence="1">
    <location>
        <begin position="9"/>
        <end position="32"/>
    </location>
</feature>
<protein>
    <submittedName>
        <fullName evidence="2">Uncharacterized protein</fullName>
    </submittedName>
</protein>
<evidence type="ECO:0000256" key="1">
    <source>
        <dbReference type="SAM" id="Phobius"/>
    </source>
</evidence>
<keyword evidence="1" id="KW-0472">Membrane</keyword>
<keyword evidence="1" id="KW-1133">Transmembrane helix</keyword>
<feature type="transmembrane region" description="Helical" evidence="1">
    <location>
        <begin position="79"/>
        <end position="100"/>
    </location>
</feature>
<name>A0ABU4P649_AZOBR</name>
<comment type="caution">
    <text evidence="2">The sequence shown here is derived from an EMBL/GenBank/DDBJ whole genome shotgun (WGS) entry which is preliminary data.</text>
</comment>
<dbReference type="Proteomes" id="UP001277471">
    <property type="component" value="Unassembled WGS sequence"/>
</dbReference>
<proteinExistence type="predicted"/>
<sequence length="266" mass="30152">MLELLKRGLVWSINIICVIAVVVAIAMLFLLLDARGAFSQTVPTSSYWIPFLNAWLDSTTGIKGTPRTSGEYLSAIDQLLNVCFAVITVAGIILTVFGVIRVRKPENSGISLVPLYFWRNEIKLMASYYKGARSVRVYSGDFSWLMKNDSISWIDRAYNFVSGANIQKTTRELCRKGAINFVSYKAENQVREALGQLFSDYSASFAYSSSLRAHFSFIEYPEHRVFLYLIKGRQNPNASSAPPRRMLIIRETDETRTLFQVLQQVK</sequence>
<evidence type="ECO:0000313" key="3">
    <source>
        <dbReference type="Proteomes" id="UP001277471"/>
    </source>
</evidence>
<dbReference type="EMBL" id="JAWXYC010000003">
    <property type="protein sequence ID" value="MDX5951466.1"/>
    <property type="molecule type" value="Genomic_DNA"/>
</dbReference>
<dbReference type="GeneID" id="56452949"/>
<keyword evidence="1" id="KW-0812">Transmembrane</keyword>